<dbReference type="InterPro" id="IPR000719">
    <property type="entry name" value="Prot_kinase_dom"/>
</dbReference>
<evidence type="ECO:0000256" key="2">
    <source>
        <dbReference type="ARBA" id="ARBA00022527"/>
    </source>
</evidence>
<dbReference type="RefSeq" id="WP_323197224.1">
    <property type="nucleotide sequence ID" value="NZ_JAYGHG010000030.1"/>
</dbReference>
<dbReference type="CDD" id="cd14014">
    <property type="entry name" value="STKc_PknB_like"/>
    <property type="match status" value="1"/>
</dbReference>
<evidence type="ECO:0000256" key="9">
    <source>
        <dbReference type="SAM" id="Phobius"/>
    </source>
</evidence>
<dbReference type="Pfam" id="PF00069">
    <property type="entry name" value="Pkinase"/>
    <property type="match status" value="1"/>
</dbReference>
<dbReference type="PANTHER" id="PTHR24363">
    <property type="entry name" value="SERINE/THREONINE PROTEIN KINASE"/>
    <property type="match status" value="1"/>
</dbReference>
<evidence type="ECO:0000256" key="1">
    <source>
        <dbReference type="ARBA" id="ARBA00012513"/>
    </source>
</evidence>
<dbReference type="Gene3D" id="3.30.200.20">
    <property type="entry name" value="Phosphorylase Kinase, domain 1"/>
    <property type="match status" value="1"/>
</dbReference>
<keyword evidence="6" id="KW-0067">ATP-binding</keyword>
<keyword evidence="9" id="KW-0472">Membrane</keyword>
<evidence type="ECO:0000256" key="8">
    <source>
        <dbReference type="ARBA" id="ARBA00048679"/>
    </source>
</evidence>
<sequence>MKLDIDNQEVICLSHYPDVSQLGYKIIQELGRNEVEGRITYLAQVCNSNQQVVIKEFNIAITSTDLSGLKTYEREIQILRQLNHPRIPRYIESFETTKNFYLVQEYKNAPSLGLRRSYNLEEIQKIAISILEILVYLQQRDDSIIHRDIKPENILVDENLNAYLVDFDLARLQGVKTALSSFASGTPGFMPPEEQLGYPLTQASDLYSLGVTLICLLSDTRSIDICKLIDHKYRFNFPKPLTQVNPRLKCWLMKLVKLKCKHRYRNASLALKALEKISVSCMHSNTDTLMAAIKLRQKTVVISLAIISIIAAAATTVIIPLPGGIVNRMEIMKSGVGSRE</sequence>
<dbReference type="EC" id="2.7.11.1" evidence="1"/>
<comment type="catalytic activity">
    <reaction evidence="8">
        <text>L-seryl-[protein] + ATP = O-phospho-L-seryl-[protein] + ADP + H(+)</text>
        <dbReference type="Rhea" id="RHEA:17989"/>
        <dbReference type="Rhea" id="RHEA-COMP:9863"/>
        <dbReference type="Rhea" id="RHEA-COMP:11604"/>
        <dbReference type="ChEBI" id="CHEBI:15378"/>
        <dbReference type="ChEBI" id="CHEBI:29999"/>
        <dbReference type="ChEBI" id="CHEBI:30616"/>
        <dbReference type="ChEBI" id="CHEBI:83421"/>
        <dbReference type="ChEBI" id="CHEBI:456216"/>
        <dbReference type="EC" id="2.7.11.1"/>
    </reaction>
</comment>
<evidence type="ECO:0000256" key="4">
    <source>
        <dbReference type="ARBA" id="ARBA00022741"/>
    </source>
</evidence>
<organism evidence="11 12">
    <name type="scientific">Nodularia harveyana UHCC-0300</name>
    <dbReference type="NCBI Taxonomy" id="2974287"/>
    <lineage>
        <taxon>Bacteria</taxon>
        <taxon>Bacillati</taxon>
        <taxon>Cyanobacteriota</taxon>
        <taxon>Cyanophyceae</taxon>
        <taxon>Nostocales</taxon>
        <taxon>Nodulariaceae</taxon>
        <taxon>Nodularia</taxon>
    </lineage>
</organism>
<evidence type="ECO:0000259" key="10">
    <source>
        <dbReference type="PROSITE" id="PS50011"/>
    </source>
</evidence>
<keyword evidence="3 11" id="KW-0808">Transferase</keyword>
<evidence type="ECO:0000256" key="3">
    <source>
        <dbReference type="ARBA" id="ARBA00022679"/>
    </source>
</evidence>
<comment type="caution">
    <text evidence="11">The sequence shown here is derived from an EMBL/GenBank/DDBJ whole genome shotgun (WGS) entry which is preliminary data.</text>
</comment>
<reference evidence="11 12" key="1">
    <citation type="submission" date="2023-12" db="EMBL/GenBank/DDBJ databases">
        <title>Baltic Sea Cyanobacteria.</title>
        <authorList>
            <person name="Delbaje E."/>
            <person name="Fewer D.P."/>
            <person name="Shishido T.K."/>
        </authorList>
    </citation>
    <scope>NUCLEOTIDE SEQUENCE [LARGE SCALE GENOMIC DNA]</scope>
    <source>
        <strain evidence="11 12">UHCC-0300</strain>
    </source>
</reference>
<keyword evidence="9" id="KW-1133">Transmembrane helix</keyword>
<name>A0ABU5UHW9_9CYAN</name>
<dbReference type="Gene3D" id="1.10.510.10">
    <property type="entry name" value="Transferase(Phosphotransferase) domain 1"/>
    <property type="match status" value="1"/>
</dbReference>
<keyword evidence="9" id="KW-0812">Transmembrane</keyword>
<dbReference type="EMBL" id="JAYGHG010000030">
    <property type="protein sequence ID" value="MEA5582903.1"/>
    <property type="molecule type" value="Genomic_DNA"/>
</dbReference>
<comment type="catalytic activity">
    <reaction evidence="7">
        <text>L-threonyl-[protein] + ATP = O-phospho-L-threonyl-[protein] + ADP + H(+)</text>
        <dbReference type="Rhea" id="RHEA:46608"/>
        <dbReference type="Rhea" id="RHEA-COMP:11060"/>
        <dbReference type="Rhea" id="RHEA-COMP:11605"/>
        <dbReference type="ChEBI" id="CHEBI:15378"/>
        <dbReference type="ChEBI" id="CHEBI:30013"/>
        <dbReference type="ChEBI" id="CHEBI:30616"/>
        <dbReference type="ChEBI" id="CHEBI:61977"/>
        <dbReference type="ChEBI" id="CHEBI:456216"/>
        <dbReference type="EC" id="2.7.11.1"/>
    </reaction>
</comment>
<dbReference type="Proteomes" id="UP001302120">
    <property type="component" value="Unassembled WGS sequence"/>
</dbReference>
<proteinExistence type="predicted"/>
<dbReference type="InterPro" id="IPR011009">
    <property type="entry name" value="Kinase-like_dom_sf"/>
</dbReference>
<keyword evidence="4" id="KW-0547">Nucleotide-binding</keyword>
<dbReference type="InterPro" id="IPR008271">
    <property type="entry name" value="Ser/Thr_kinase_AS"/>
</dbReference>
<feature type="transmembrane region" description="Helical" evidence="9">
    <location>
        <begin position="300"/>
        <end position="323"/>
    </location>
</feature>
<gene>
    <name evidence="11" type="ORF">VB620_16325</name>
</gene>
<evidence type="ECO:0000256" key="7">
    <source>
        <dbReference type="ARBA" id="ARBA00047899"/>
    </source>
</evidence>
<accession>A0ABU5UHW9</accession>
<evidence type="ECO:0000313" key="11">
    <source>
        <dbReference type="EMBL" id="MEA5582903.1"/>
    </source>
</evidence>
<feature type="domain" description="Protein kinase" evidence="10">
    <location>
        <begin position="24"/>
        <end position="277"/>
    </location>
</feature>
<keyword evidence="2" id="KW-0723">Serine/threonine-protein kinase</keyword>
<dbReference type="PROSITE" id="PS50011">
    <property type="entry name" value="PROTEIN_KINASE_DOM"/>
    <property type="match status" value="1"/>
</dbReference>
<keyword evidence="12" id="KW-1185">Reference proteome</keyword>
<dbReference type="GO" id="GO:0004674">
    <property type="term" value="F:protein serine/threonine kinase activity"/>
    <property type="evidence" value="ECO:0007669"/>
    <property type="project" value="UniProtKB-EC"/>
</dbReference>
<dbReference type="SUPFAM" id="SSF56112">
    <property type="entry name" value="Protein kinase-like (PK-like)"/>
    <property type="match status" value="1"/>
</dbReference>
<dbReference type="SMART" id="SM00220">
    <property type="entry name" value="S_TKc"/>
    <property type="match status" value="1"/>
</dbReference>
<dbReference type="PANTHER" id="PTHR24363:SF0">
    <property type="entry name" value="SERINE_THREONINE KINASE LIKE DOMAIN CONTAINING 1"/>
    <property type="match status" value="1"/>
</dbReference>
<evidence type="ECO:0000256" key="6">
    <source>
        <dbReference type="ARBA" id="ARBA00022840"/>
    </source>
</evidence>
<dbReference type="PROSITE" id="PS00108">
    <property type="entry name" value="PROTEIN_KINASE_ST"/>
    <property type="match status" value="1"/>
</dbReference>
<protein>
    <recommendedName>
        <fullName evidence="1">non-specific serine/threonine protein kinase</fullName>
        <ecNumber evidence="1">2.7.11.1</ecNumber>
    </recommendedName>
</protein>
<keyword evidence="5 11" id="KW-0418">Kinase</keyword>
<evidence type="ECO:0000256" key="5">
    <source>
        <dbReference type="ARBA" id="ARBA00022777"/>
    </source>
</evidence>
<evidence type="ECO:0000313" key="12">
    <source>
        <dbReference type="Proteomes" id="UP001302120"/>
    </source>
</evidence>